<feature type="region of interest" description="Disordered" evidence="1">
    <location>
        <begin position="1"/>
        <end position="22"/>
    </location>
</feature>
<dbReference type="PANTHER" id="PTHR34539">
    <property type="entry name" value="T6J4.11 PROTEIN"/>
    <property type="match status" value="1"/>
</dbReference>
<evidence type="ECO:0000256" key="1">
    <source>
        <dbReference type="SAM" id="MobiDB-lite"/>
    </source>
</evidence>
<dbReference type="Proteomes" id="UP000829196">
    <property type="component" value="Unassembled WGS sequence"/>
</dbReference>
<feature type="compositionally biased region" description="Basic and acidic residues" evidence="1">
    <location>
        <begin position="11"/>
        <end position="22"/>
    </location>
</feature>
<dbReference type="EMBL" id="JAGYWB010000018">
    <property type="protein sequence ID" value="KAI0491616.1"/>
    <property type="molecule type" value="Genomic_DNA"/>
</dbReference>
<feature type="region of interest" description="Disordered" evidence="1">
    <location>
        <begin position="88"/>
        <end position="110"/>
    </location>
</feature>
<gene>
    <name evidence="2" type="ORF">KFK09_025876</name>
</gene>
<dbReference type="OrthoDB" id="785381at2759"/>
<evidence type="ECO:0000313" key="3">
    <source>
        <dbReference type="Proteomes" id="UP000829196"/>
    </source>
</evidence>
<protein>
    <submittedName>
        <fullName evidence="2">Uncharacterized protein</fullName>
    </submittedName>
</protein>
<proteinExistence type="predicted"/>
<sequence length="175" mass="19331">MEETYSGNKRSRGDAEESPEAKRLHADLIFGILEDDDIGSGERDPASRELEIVMKSLEEEIGLPPAPETVDVVGAGKQMEMGYLLEASDDELGLPPAGQSEEEDEAEPGERFGQIWEFEEDRMPGWFEGFSEFGNLTEEIYGEAEDGGAAFAAYYDTGLFDSSDFYLRPESLPAI</sequence>
<dbReference type="AlphaFoldDB" id="A0A8T3A526"/>
<organism evidence="2 3">
    <name type="scientific">Dendrobium nobile</name>
    <name type="common">Orchid</name>
    <dbReference type="NCBI Taxonomy" id="94219"/>
    <lineage>
        <taxon>Eukaryota</taxon>
        <taxon>Viridiplantae</taxon>
        <taxon>Streptophyta</taxon>
        <taxon>Embryophyta</taxon>
        <taxon>Tracheophyta</taxon>
        <taxon>Spermatophyta</taxon>
        <taxon>Magnoliopsida</taxon>
        <taxon>Liliopsida</taxon>
        <taxon>Asparagales</taxon>
        <taxon>Orchidaceae</taxon>
        <taxon>Epidendroideae</taxon>
        <taxon>Malaxideae</taxon>
        <taxon>Dendrobiinae</taxon>
        <taxon>Dendrobium</taxon>
    </lineage>
</organism>
<reference evidence="2" key="1">
    <citation type="journal article" date="2022" name="Front. Genet.">
        <title>Chromosome-Scale Assembly of the Dendrobium nobile Genome Provides Insights Into the Molecular Mechanism of the Biosynthesis of the Medicinal Active Ingredient of Dendrobium.</title>
        <authorList>
            <person name="Xu Q."/>
            <person name="Niu S.-C."/>
            <person name="Li K.-L."/>
            <person name="Zheng P.-J."/>
            <person name="Zhang X.-J."/>
            <person name="Jia Y."/>
            <person name="Liu Y."/>
            <person name="Niu Y.-X."/>
            <person name="Yu L.-H."/>
            <person name="Chen D.-F."/>
            <person name="Zhang G.-Q."/>
        </authorList>
    </citation>
    <scope>NUCLEOTIDE SEQUENCE</scope>
    <source>
        <tissue evidence="2">Leaf</tissue>
    </source>
</reference>
<dbReference type="PANTHER" id="PTHR34539:SF19">
    <property type="entry name" value="T6J4.11 PROTEIN"/>
    <property type="match status" value="1"/>
</dbReference>
<name>A0A8T3A526_DENNO</name>
<accession>A0A8T3A526</accession>
<evidence type="ECO:0000313" key="2">
    <source>
        <dbReference type="EMBL" id="KAI0491616.1"/>
    </source>
</evidence>
<comment type="caution">
    <text evidence="2">The sequence shown here is derived from an EMBL/GenBank/DDBJ whole genome shotgun (WGS) entry which is preliminary data.</text>
</comment>
<keyword evidence="3" id="KW-1185">Reference proteome</keyword>